<dbReference type="RefSeq" id="XP_005534807.1">
    <property type="nucleotide sequence ID" value="XM_005534750.1"/>
</dbReference>
<keyword evidence="3 5" id="KW-0804">Transcription</keyword>
<dbReference type="GO" id="GO:0000993">
    <property type="term" value="F:RNA polymerase II complex binding"/>
    <property type="evidence" value="ECO:0007669"/>
    <property type="project" value="TreeGrafter"/>
</dbReference>
<evidence type="ECO:0000313" key="8">
    <source>
        <dbReference type="Proteomes" id="UP000007014"/>
    </source>
</evidence>
<dbReference type="AlphaFoldDB" id="M1V579"/>
<dbReference type="GeneID" id="16994145"/>
<comment type="subcellular location">
    <subcellularLocation>
        <location evidence="1 5">Nucleus</location>
    </subcellularLocation>
</comment>
<dbReference type="OMA" id="FDGMIAV"/>
<dbReference type="Gramene" id="CMJ060CT">
    <property type="protein sequence ID" value="CMJ060CT"/>
    <property type="gene ID" value="CMJ060C"/>
</dbReference>
<dbReference type="Gene3D" id="3.30.40.210">
    <property type="match status" value="1"/>
</dbReference>
<protein>
    <recommendedName>
        <fullName evidence="6">Spt4/RpoE2 zinc finger domain-containing protein</fullName>
    </recommendedName>
</protein>
<dbReference type="HOGENOM" id="CLU_138052_2_0_1"/>
<accession>M1V579</accession>
<dbReference type="OrthoDB" id="248751at2759"/>
<dbReference type="InterPro" id="IPR009287">
    <property type="entry name" value="Spt4"/>
</dbReference>
<feature type="domain" description="Spt4/RpoE2 zinc finger" evidence="6">
    <location>
        <begin position="20"/>
        <end position="98"/>
    </location>
</feature>
<dbReference type="InterPro" id="IPR029040">
    <property type="entry name" value="RPABC4/Spt4"/>
</dbReference>
<gene>
    <name evidence="7" type="ORF">CYME_CMJ060C</name>
</gene>
<evidence type="ECO:0000256" key="2">
    <source>
        <dbReference type="ARBA" id="ARBA00010464"/>
    </source>
</evidence>
<evidence type="ECO:0000256" key="3">
    <source>
        <dbReference type="ARBA" id="ARBA00023163"/>
    </source>
</evidence>
<dbReference type="PIRSF" id="PIRSF025023">
    <property type="entry name" value="Spt4"/>
    <property type="match status" value="1"/>
</dbReference>
<dbReference type="SUPFAM" id="SSF63393">
    <property type="entry name" value="RNA polymerase subunits"/>
    <property type="match status" value="1"/>
</dbReference>
<evidence type="ECO:0000313" key="7">
    <source>
        <dbReference type="EMBL" id="BAM80200.1"/>
    </source>
</evidence>
<dbReference type="GO" id="GO:0008270">
    <property type="term" value="F:zinc ion binding"/>
    <property type="evidence" value="ECO:0007669"/>
    <property type="project" value="InterPro"/>
</dbReference>
<organism evidence="7 8">
    <name type="scientific">Cyanidioschyzon merolae (strain NIES-3377 / 10D)</name>
    <name type="common">Unicellular red alga</name>
    <dbReference type="NCBI Taxonomy" id="280699"/>
    <lineage>
        <taxon>Eukaryota</taxon>
        <taxon>Rhodophyta</taxon>
        <taxon>Bangiophyceae</taxon>
        <taxon>Cyanidiales</taxon>
        <taxon>Cyanidiaceae</taxon>
        <taxon>Cyanidioschyzon</taxon>
    </lineage>
</organism>
<dbReference type="Proteomes" id="UP000007014">
    <property type="component" value="Chromosome 10"/>
</dbReference>
<dbReference type="PANTHER" id="PTHR12882:SF1">
    <property type="entry name" value="TRANSCRIPTION ELONGATION FACTOR SPT4"/>
    <property type="match status" value="1"/>
</dbReference>
<dbReference type="Pfam" id="PF06093">
    <property type="entry name" value="Spt4"/>
    <property type="match status" value="1"/>
</dbReference>
<evidence type="ECO:0000256" key="1">
    <source>
        <dbReference type="ARBA" id="ARBA00004123"/>
    </source>
</evidence>
<dbReference type="EMBL" id="AP006492">
    <property type="protein sequence ID" value="BAM80200.1"/>
    <property type="molecule type" value="Genomic_DNA"/>
</dbReference>
<dbReference type="KEGG" id="cme:CYME_CMJ060C"/>
<evidence type="ECO:0000256" key="5">
    <source>
        <dbReference type="PIRNR" id="PIRNR025023"/>
    </source>
</evidence>
<dbReference type="PANTHER" id="PTHR12882">
    <property type="entry name" value="SUPPRESSOR OF TY 4"/>
    <property type="match status" value="1"/>
</dbReference>
<dbReference type="GO" id="GO:0006355">
    <property type="term" value="P:regulation of DNA-templated transcription"/>
    <property type="evidence" value="ECO:0007669"/>
    <property type="project" value="InterPro"/>
</dbReference>
<name>M1V579_CYAM1</name>
<dbReference type="CDD" id="cd07973">
    <property type="entry name" value="Spt4"/>
    <property type="match status" value="1"/>
</dbReference>
<keyword evidence="4 5" id="KW-0539">Nucleus</keyword>
<comment type="similarity">
    <text evidence="2 5">Belongs to the SPT4 family.</text>
</comment>
<dbReference type="GO" id="GO:0140673">
    <property type="term" value="P:transcription elongation-coupled chromatin remodeling"/>
    <property type="evidence" value="ECO:0007669"/>
    <property type="project" value="InterPro"/>
</dbReference>
<keyword evidence="8" id="KW-1185">Reference proteome</keyword>
<dbReference type="InterPro" id="IPR022800">
    <property type="entry name" value="Spt4/RpoE2_Znf"/>
</dbReference>
<reference evidence="7 8" key="1">
    <citation type="journal article" date="2004" name="Nature">
        <title>Genome sequence of the ultrasmall unicellular red alga Cyanidioschyzon merolae 10D.</title>
        <authorList>
            <person name="Matsuzaki M."/>
            <person name="Misumi O."/>
            <person name="Shin-i T."/>
            <person name="Maruyama S."/>
            <person name="Takahara M."/>
            <person name="Miyagishima S."/>
            <person name="Mori T."/>
            <person name="Nishida K."/>
            <person name="Yagisawa F."/>
            <person name="Nishida K."/>
            <person name="Yoshida Y."/>
            <person name="Nishimura Y."/>
            <person name="Nakao S."/>
            <person name="Kobayashi T."/>
            <person name="Momoyama Y."/>
            <person name="Higashiyama T."/>
            <person name="Minoda A."/>
            <person name="Sano M."/>
            <person name="Nomoto H."/>
            <person name="Oishi K."/>
            <person name="Hayashi H."/>
            <person name="Ohta F."/>
            <person name="Nishizaka S."/>
            <person name="Haga S."/>
            <person name="Miura S."/>
            <person name="Morishita T."/>
            <person name="Kabeya Y."/>
            <person name="Terasawa K."/>
            <person name="Suzuki Y."/>
            <person name="Ishii Y."/>
            <person name="Asakawa S."/>
            <person name="Takano H."/>
            <person name="Ohta N."/>
            <person name="Kuroiwa H."/>
            <person name="Tanaka K."/>
            <person name="Shimizu N."/>
            <person name="Sugano S."/>
            <person name="Sato N."/>
            <person name="Nozaki H."/>
            <person name="Ogasawara N."/>
            <person name="Kohara Y."/>
            <person name="Kuroiwa T."/>
        </authorList>
    </citation>
    <scope>NUCLEOTIDE SEQUENCE [LARGE SCALE GENOMIC DNA]</scope>
    <source>
        <strain evidence="7 8">10D</strain>
    </source>
</reference>
<sequence>MTEASENIVVVPSEVQSSKLRACLSCGLVKSVAQFLAYGCENCPGLFEAGTGDRERVLTFTTAEFSGLVALYRPKVSWVAKWQRLSRKVPGCYAIGILAELPDDVLEELEALRFDVES</sequence>
<dbReference type="GO" id="GO:0032044">
    <property type="term" value="C:DSIF complex"/>
    <property type="evidence" value="ECO:0007669"/>
    <property type="project" value="TreeGrafter"/>
</dbReference>
<evidence type="ECO:0000256" key="4">
    <source>
        <dbReference type="ARBA" id="ARBA00023242"/>
    </source>
</evidence>
<evidence type="ECO:0000259" key="6">
    <source>
        <dbReference type="SMART" id="SM01389"/>
    </source>
</evidence>
<dbReference type="SMART" id="SM01389">
    <property type="entry name" value="Spt4"/>
    <property type="match status" value="1"/>
</dbReference>
<reference evidence="7 8" key="2">
    <citation type="journal article" date="2007" name="BMC Biol.">
        <title>A 100%-complete sequence reveals unusually simple genomic features in the hot-spring red alga Cyanidioschyzon merolae.</title>
        <authorList>
            <person name="Nozaki H."/>
            <person name="Takano H."/>
            <person name="Misumi O."/>
            <person name="Terasawa K."/>
            <person name="Matsuzaki M."/>
            <person name="Maruyama S."/>
            <person name="Nishida K."/>
            <person name="Yagisawa F."/>
            <person name="Yoshida Y."/>
            <person name="Fujiwara T."/>
            <person name="Takio S."/>
            <person name="Tamura K."/>
            <person name="Chung S.J."/>
            <person name="Nakamura S."/>
            <person name="Kuroiwa H."/>
            <person name="Tanaka K."/>
            <person name="Sato N."/>
            <person name="Kuroiwa T."/>
        </authorList>
    </citation>
    <scope>NUCLEOTIDE SEQUENCE [LARGE SCALE GENOMIC DNA]</scope>
    <source>
        <strain evidence="7 8">10D</strain>
    </source>
</reference>
<dbReference type="STRING" id="280699.M1V579"/>
<dbReference type="InterPro" id="IPR038510">
    <property type="entry name" value="Spt4_sf"/>
</dbReference>
<proteinExistence type="inferred from homology"/>
<dbReference type="eggNOG" id="KOG3490">
    <property type="taxonomic scope" value="Eukaryota"/>
</dbReference>